<evidence type="ECO:0000313" key="3">
    <source>
        <dbReference type="Proteomes" id="UP000800235"/>
    </source>
</evidence>
<name>A0A9P4TUL1_9PEZI</name>
<dbReference type="Proteomes" id="UP000800235">
    <property type="component" value="Unassembled WGS sequence"/>
</dbReference>
<dbReference type="OrthoDB" id="5344687at2759"/>
<evidence type="ECO:0000256" key="1">
    <source>
        <dbReference type="SAM" id="MobiDB-lite"/>
    </source>
</evidence>
<protein>
    <submittedName>
        <fullName evidence="2">Uncharacterized protein</fullName>
    </submittedName>
</protein>
<dbReference type="PANTHER" id="PTHR42089:SF1">
    <property type="entry name" value="YALI0F09427P"/>
    <property type="match status" value="1"/>
</dbReference>
<keyword evidence="3" id="KW-1185">Reference proteome</keyword>
<dbReference type="EMBL" id="MU007092">
    <property type="protein sequence ID" value="KAF2422197.1"/>
    <property type="molecule type" value="Genomic_DNA"/>
</dbReference>
<dbReference type="PANTHER" id="PTHR42089">
    <property type="entry name" value="YALI0F09427P"/>
    <property type="match status" value="1"/>
</dbReference>
<reference evidence="2" key="1">
    <citation type="journal article" date="2020" name="Stud. Mycol.">
        <title>101 Dothideomycetes genomes: a test case for predicting lifestyles and emergence of pathogens.</title>
        <authorList>
            <person name="Haridas S."/>
            <person name="Albert R."/>
            <person name="Binder M."/>
            <person name="Bloem J."/>
            <person name="Labutti K."/>
            <person name="Salamov A."/>
            <person name="Andreopoulos B."/>
            <person name="Baker S."/>
            <person name="Barry K."/>
            <person name="Bills G."/>
            <person name="Bluhm B."/>
            <person name="Cannon C."/>
            <person name="Castanera R."/>
            <person name="Culley D."/>
            <person name="Daum C."/>
            <person name="Ezra D."/>
            <person name="Gonzalez J."/>
            <person name="Henrissat B."/>
            <person name="Kuo A."/>
            <person name="Liang C."/>
            <person name="Lipzen A."/>
            <person name="Lutzoni F."/>
            <person name="Magnuson J."/>
            <person name="Mondo S."/>
            <person name="Nolan M."/>
            <person name="Ohm R."/>
            <person name="Pangilinan J."/>
            <person name="Park H.-J."/>
            <person name="Ramirez L."/>
            <person name="Alfaro M."/>
            <person name="Sun H."/>
            <person name="Tritt A."/>
            <person name="Yoshinaga Y."/>
            <person name="Zwiers L.-H."/>
            <person name="Turgeon B."/>
            <person name="Goodwin S."/>
            <person name="Spatafora J."/>
            <person name="Crous P."/>
            <person name="Grigoriev I."/>
        </authorList>
    </citation>
    <scope>NUCLEOTIDE SEQUENCE</scope>
    <source>
        <strain evidence="2">CBS 130266</strain>
    </source>
</reference>
<accession>A0A9P4TUL1</accession>
<feature type="region of interest" description="Disordered" evidence="1">
    <location>
        <begin position="37"/>
        <end position="75"/>
    </location>
</feature>
<proteinExistence type="predicted"/>
<gene>
    <name evidence="2" type="ORF">EJ08DRAFT_672837</name>
</gene>
<comment type="caution">
    <text evidence="2">The sequence shown here is derived from an EMBL/GenBank/DDBJ whole genome shotgun (WGS) entry which is preliminary data.</text>
</comment>
<organism evidence="2 3">
    <name type="scientific">Tothia fuscella</name>
    <dbReference type="NCBI Taxonomy" id="1048955"/>
    <lineage>
        <taxon>Eukaryota</taxon>
        <taxon>Fungi</taxon>
        <taxon>Dikarya</taxon>
        <taxon>Ascomycota</taxon>
        <taxon>Pezizomycotina</taxon>
        <taxon>Dothideomycetes</taxon>
        <taxon>Pleosporomycetidae</taxon>
        <taxon>Venturiales</taxon>
        <taxon>Cylindrosympodiaceae</taxon>
        <taxon>Tothia</taxon>
    </lineage>
</organism>
<feature type="region of interest" description="Disordered" evidence="1">
    <location>
        <begin position="148"/>
        <end position="197"/>
    </location>
</feature>
<feature type="compositionally biased region" description="Basic and acidic residues" evidence="1">
    <location>
        <begin position="148"/>
        <end position="159"/>
    </location>
</feature>
<feature type="compositionally biased region" description="Low complexity" evidence="1">
    <location>
        <begin position="37"/>
        <end position="73"/>
    </location>
</feature>
<dbReference type="AlphaFoldDB" id="A0A9P4TUL1"/>
<sequence length="197" mass="21634">MHEEHPHPLLAQLPLTVSPFLNLPTATPLPYTYKSLPSTLPPSVTDPTPSSQPQTNSPHPDSQHQSSQQCQQQAAYVISPSTGHSAHPDSIIASCHALQAHLTKLQEDARRTVEKWENGIRERELMEKRRVAPGWLDVGNEGRMLVPERKREDGGKEVEDIMDMDVGTGERGLKEGAGRQGDGGEELDRAFGGLGLR</sequence>
<evidence type="ECO:0000313" key="2">
    <source>
        <dbReference type="EMBL" id="KAF2422197.1"/>
    </source>
</evidence>